<proteinExistence type="predicted"/>
<organism evidence="1">
    <name type="scientific">uncultured marine phage</name>
    <dbReference type="NCBI Taxonomy" id="707152"/>
    <lineage>
        <taxon>Viruses</taxon>
        <taxon>environmental samples</taxon>
    </lineage>
</organism>
<protein>
    <submittedName>
        <fullName evidence="1">Uncharacterized protein</fullName>
    </submittedName>
</protein>
<accession>A0A8D9CEB3</accession>
<reference evidence="1" key="1">
    <citation type="submission" date="2021-06" db="EMBL/GenBank/DDBJ databases">
        <authorList>
            <person name="Gannon L."/>
            <person name="Redgwell R T."/>
            <person name="Michniewski S."/>
            <person name="Harrison D C."/>
            <person name="Millard A."/>
        </authorList>
    </citation>
    <scope>NUCLEOTIDE SEQUENCE</scope>
</reference>
<sequence>MKDELKNAYNLMTGVISNNMSDDRLEECKKHISEWFIEMYEKDSEVLKEMAKSDDLLKMIQRELRLSKLLDE</sequence>
<gene>
    <name evidence="1" type="ORF">SLAVMIC_00506</name>
</gene>
<dbReference type="EMBL" id="OU342829">
    <property type="protein sequence ID" value="CAG7580641.1"/>
    <property type="molecule type" value="Genomic_DNA"/>
</dbReference>
<name>A0A8D9CEB3_9VIRU</name>
<evidence type="ECO:0000313" key="1">
    <source>
        <dbReference type="EMBL" id="CAG7580641.1"/>
    </source>
</evidence>